<dbReference type="Pfam" id="PF12802">
    <property type="entry name" value="MarR_2"/>
    <property type="match status" value="1"/>
</dbReference>
<comment type="caution">
    <text evidence="5">The sequence shown here is derived from an EMBL/GenBank/DDBJ whole genome shotgun (WGS) entry which is preliminary data.</text>
</comment>
<dbReference type="RefSeq" id="WP_204604192.1">
    <property type="nucleotide sequence ID" value="NZ_JBHSED010000070.1"/>
</dbReference>
<feature type="domain" description="HTH marR-type" evidence="4">
    <location>
        <begin position="17"/>
        <end position="59"/>
    </location>
</feature>
<dbReference type="InterPro" id="IPR000835">
    <property type="entry name" value="HTH_MarR-typ"/>
</dbReference>
<keyword evidence="3" id="KW-0119">Carbohydrate metabolism</keyword>
<evidence type="ECO:0000313" key="5">
    <source>
        <dbReference type="EMBL" id="MFC4307020.1"/>
    </source>
</evidence>
<comment type="similarity">
    <text evidence="2">Belongs to the ROK (NagC/XylR) family.</text>
</comment>
<sequence length="404" mass="43521">MRLKANLQLMKEMNLATVLHLIHREGRLTRAELTKRTGFSPATVSALVEELIGSGYVQEVGEKPSAGAGRKAISLQIDKNGGCVAGVALGKAEMVCTVLNLYGEPVAEYRTPYRPNDEPLAQQVQAAIKSCMQRVETVNPARLKGIGVSVPGIVDENGKTVLFSSTLRLAQLKLGEAVEAGFPGVPVRIVNDANAAAFAEHYSGAGKDKESLIYFTIHEGVGAGIIVRSQVHSGFRGGAGELGHLVVDPQGERCNCGQRGCLETVLTRPYILADCQRKAVEQGVKAPGDFEELLVRYERGEPWLEPIFERILHETLRMIAVSVSLASPEVVVLAGWLNRSAKLTSRLREALDASPFPLRFTSDRVLTAKYGEQAALRGAATLMLHDLFRAPDLGGPGGYSNGEK</sequence>
<evidence type="ECO:0000256" key="3">
    <source>
        <dbReference type="ARBA" id="ARBA00022629"/>
    </source>
</evidence>
<proteinExistence type="inferred from homology"/>
<gene>
    <name evidence="5" type="ORF">ACFO1S_26715</name>
</gene>
<dbReference type="Proteomes" id="UP001595755">
    <property type="component" value="Unassembled WGS sequence"/>
</dbReference>
<evidence type="ECO:0000256" key="1">
    <source>
        <dbReference type="ARBA" id="ARBA00002486"/>
    </source>
</evidence>
<dbReference type="InterPro" id="IPR000600">
    <property type="entry name" value="ROK"/>
</dbReference>
<dbReference type="PANTHER" id="PTHR18964:SF149">
    <property type="entry name" value="BIFUNCTIONAL UDP-N-ACETYLGLUCOSAMINE 2-EPIMERASE_N-ACETYLMANNOSAMINE KINASE"/>
    <property type="match status" value="1"/>
</dbReference>
<name>A0ABV8SJ24_9BACL</name>
<organism evidence="5 6">
    <name type="scientific">Cohnella boryungensis</name>
    <dbReference type="NCBI Taxonomy" id="768479"/>
    <lineage>
        <taxon>Bacteria</taxon>
        <taxon>Bacillati</taxon>
        <taxon>Bacillota</taxon>
        <taxon>Bacilli</taxon>
        <taxon>Bacillales</taxon>
        <taxon>Paenibacillaceae</taxon>
        <taxon>Cohnella</taxon>
    </lineage>
</organism>
<dbReference type="Gene3D" id="3.30.420.40">
    <property type="match status" value="2"/>
</dbReference>
<accession>A0ABV8SJ24</accession>
<evidence type="ECO:0000313" key="6">
    <source>
        <dbReference type="Proteomes" id="UP001595755"/>
    </source>
</evidence>
<protein>
    <submittedName>
        <fullName evidence="5">ROK family transcriptional regulator</fullName>
    </submittedName>
</protein>
<dbReference type="SUPFAM" id="SSF53067">
    <property type="entry name" value="Actin-like ATPase domain"/>
    <property type="match status" value="1"/>
</dbReference>
<evidence type="ECO:0000259" key="4">
    <source>
        <dbReference type="Pfam" id="PF12802"/>
    </source>
</evidence>
<dbReference type="PROSITE" id="PS01125">
    <property type="entry name" value="ROK"/>
    <property type="match status" value="1"/>
</dbReference>
<dbReference type="Pfam" id="PF00480">
    <property type="entry name" value="ROK"/>
    <property type="match status" value="1"/>
</dbReference>
<dbReference type="SUPFAM" id="SSF46785">
    <property type="entry name" value="Winged helix' DNA-binding domain"/>
    <property type="match status" value="1"/>
</dbReference>
<dbReference type="InterPro" id="IPR036388">
    <property type="entry name" value="WH-like_DNA-bd_sf"/>
</dbReference>
<comment type="function">
    <text evidence="1">Transcriptional repressor of xylose-utilizing enzymes.</text>
</comment>
<dbReference type="PANTHER" id="PTHR18964">
    <property type="entry name" value="ROK (REPRESSOR, ORF, KINASE) FAMILY"/>
    <property type="match status" value="1"/>
</dbReference>
<dbReference type="Gene3D" id="1.10.10.10">
    <property type="entry name" value="Winged helix-like DNA-binding domain superfamily/Winged helix DNA-binding domain"/>
    <property type="match status" value="1"/>
</dbReference>
<dbReference type="InterPro" id="IPR049874">
    <property type="entry name" value="ROK_cs"/>
</dbReference>
<dbReference type="EMBL" id="JBHSED010000070">
    <property type="protein sequence ID" value="MFC4307020.1"/>
    <property type="molecule type" value="Genomic_DNA"/>
</dbReference>
<keyword evidence="3" id="KW-0859">Xylose metabolism</keyword>
<reference evidence="6" key="1">
    <citation type="journal article" date="2019" name="Int. J. Syst. Evol. Microbiol.">
        <title>The Global Catalogue of Microorganisms (GCM) 10K type strain sequencing project: providing services to taxonomists for standard genome sequencing and annotation.</title>
        <authorList>
            <consortium name="The Broad Institute Genomics Platform"/>
            <consortium name="The Broad Institute Genome Sequencing Center for Infectious Disease"/>
            <person name="Wu L."/>
            <person name="Ma J."/>
        </authorList>
    </citation>
    <scope>NUCLEOTIDE SEQUENCE [LARGE SCALE GENOMIC DNA]</scope>
    <source>
        <strain evidence="6">CGMCC 4.1641</strain>
    </source>
</reference>
<dbReference type="InterPro" id="IPR043129">
    <property type="entry name" value="ATPase_NBD"/>
</dbReference>
<evidence type="ECO:0000256" key="2">
    <source>
        <dbReference type="ARBA" id="ARBA00006479"/>
    </source>
</evidence>
<keyword evidence="6" id="KW-1185">Reference proteome</keyword>
<dbReference type="InterPro" id="IPR036390">
    <property type="entry name" value="WH_DNA-bd_sf"/>
</dbReference>